<accession>A0A0X1KVG7</accession>
<dbReference type="HOGENOM" id="CLU_3259544_0_0_6"/>
<gene>
    <name evidence="1" type="ORF">VchoM_00294</name>
</gene>
<evidence type="ECO:0000313" key="1">
    <source>
        <dbReference type="EMBL" id="EET22267.1"/>
    </source>
</evidence>
<name>A0A0X1KVG7_VIBCO</name>
<dbReference type="AlphaFoldDB" id="A0A0X1KVG7"/>
<dbReference type="EMBL" id="DS990136">
    <property type="protein sequence ID" value="EET22267.1"/>
    <property type="molecule type" value="Genomic_DNA"/>
</dbReference>
<dbReference type="Proteomes" id="UP000004687">
    <property type="component" value="Unassembled WGS sequence"/>
</dbReference>
<organism evidence="1">
    <name type="scientific">Vibrio cholerae (strain MO10)</name>
    <dbReference type="NCBI Taxonomy" id="345072"/>
    <lineage>
        <taxon>Bacteria</taxon>
        <taxon>Pseudomonadati</taxon>
        <taxon>Pseudomonadota</taxon>
        <taxon>Gammaproteobacteria</taxon>
        <taxon>Vibrionales</taxon>
        <taxon>Vibrionaceae</taxon>
        <taxon>Vibrio</taxon>
    </lineage>
</organism>
<sequence length="42" mass="4863">MIFNEKKRTFLCRKGFTFLYPLPLLSCIHLSTKIVDKCVNGS</sequence>
<protein>
    <submittedName>
        <fullName evidence="1">Uncharacterized protein</fullName>
    </submittedName>
</protein>
<proteinExistence type="predicted"/>
<reference evidence="1" key="1">
    <citation type="submission" date="2005-09" db="EMBL/GenBank/DDBJ databases">
        <title>Annotation of Vibrio cholerae MO10.</title>
        <authorList>
            <person name="Colwell R."/>
            <person name="Grim C.J."/>
            <person name="Young S."/>
            <person name="Jaffe D."/>
            <person name="Gnerre S."/>
            <person name="Berlin A."/>
            <person name="Heiman D."/>
            <person name="Hepburn T."/>
            <person name="Shea T."/>
            <person name="Sykes S."/>
            <person name="Yandava C."/>
            <person name="Alvarado L."/>
            <person name="Kodira C."/>
            <person name="Borodovsky M."/>
            <person name="Heidelberg J."/>
            <person name="Lander E."/>
            <person name="Galagan J."/>
            <person name="Nusbaum C."/>
            <person name="Birren B."/>
        </authorList>
    </citation>
    <scope>NUCLEOTIDE SEQUENCE [LARGE SCALE GENOMIC DNA]</scope>
    <source>
        <strain evidence="1">MO10</strain>
    </source>
</reference>
<reference evidence="1" key="2">
    <citation type="submission" date="2008-07" db="EMBL/GenBank/DDBJ databases">
        <authorList>
            <consortium name="Broad Institute Genome Sequencing Platform"/>
            <person name="Colwell R."/>
            <person name="Grim C.J."/>
            <person name="Young S."/>
            <person name="Jaffe D."/>
            <person name="Gnerre S."/>
            <person name="Berlin A."/>
            <person name="Heiman D."/>
            <person name="Hepburn T."/>
            <person name="Shea T."/>
            <person name="Sykes S."/>
            <person name="Alvarado L."/>
            <person name="Kodira C."/>
            <person name="Heidelberg J."/>
            <person name="Lander E."/>
            <person name="Galagan J."/>
            <person name="Nusbaum C."/>
            <person name="Birren B."/>
        </authorList>
    </citation>
    <scope>NUCLEOTIDE SEQUENCE [LARGE SCALE GENOMIC DNA]</scope>
    <source>
        <strain evidence="1">MO10</strain>
    </source>
</reference>